<name>A0A1V4GYN8_MORLA</name>
<feature type="region of interest" description="Disordered" evidence="1">
    <location>
        <begin position="60"/>
        <end position="84"/>
    </location>
</feature>
<dbReference type="AlphaFoldDB" id="A0A1V4GYN8"/>
<protein>
    <submittedName>
        <fullName evidence="2">Uncharacterized protein</fullName>
    </submittedName>
</protein>
<evidence type="ECO:0000313" key="4">
    <source>
        <dbReference type="Proteomes" id="UP000191025"/>
    </source>
</evidence>
<evidence type="ECO:0000313" key="2">
    <source>
        <dbReference type="EMBL" id="OPH37745.1"/>
    </source>
</evidence>
<proteinExistence type="predicted"/>
<reference evidence="2" key="2">
    <citation type="submission" date="2017-03" db="EMBL/GenBank/DDBJ databases">
        <authorList>
            <person name="Afonso C.L."/>
            <person name="Miller P.J."/>
            <person name="Scott M.A."/>
            <person name="Spackman E."/>
            <person name="Goraichik I."/>
            <person name="Dimitrov K.M."/>
            <person name="Suarez D.L."/>
            <person name="Swayne D.E."/>
        </authorList>
    </citation>
    <scope>NUCLEOTIDE SEQUENCE</scope>
    <source>
        <strain evidence="2">CCUG 4441</strain>
    </source>
</reference>
<evidence type="ECO:0000313" key="3">
    <source>
        <dbReference type="EMBL" id="STZ74889.1"/>
    </source>
</evidence>
<gene>
    <name evidence="2" type="ORF">B5J94_05140</name>
    <name evidence="3" type="ORF">NCTC7911_03070</name>
</gene>
<dbReference type="EMBL" id="UGQC01000004">
    <property type="protein sequence ID" value="STZ74889.1"/>
    <property type="molecule type" value="Genomic_DNA"/>
</dbReference>
<reference evidence="4" key="1">
    <citation type="submission" date="2017-03" db="EMBL/GenBank/DDBJ databases">
        <title>Draft genome sequence of Moraxella equi CCUG 4950T type strain.</title>
        <authorList>
            <person name="Salva-Serra F."/>
            <person name="Engstrom-Jakobsson H."/>
            <person name="Thorell K."/>
            <person name="Jaen-Luchoro D."/>
            <person name="Gonzales-Siles L."/>
            <person name="Karlsson R."/>
            <person name="Yazdan S."/>
            <person name="Boulund F."/>
            <person name="Johnning A."/>
            <person name="Engstrand L."/>
            <person name="Kristiansson E."/>
            <person name="Moore E."/>
        </authorList>
    </citation>
    <scope>NUCLEOTIDE SEQUENCE [LARGE SCALE GENOMIC DNA]</scope>
    <source>
        <strain evidence="4">CCUG 4441</strain>
    </source>
</reference>
<dbReference type="GeneID" id="302271532"/>
<keyword evidence="5" id="KW-1185">Reference proteome</keyword>
<evidence type="ECO:0000256" key="1">
    <source>
        <dbReference type="SAM" id="MobiDB-lite"/>
    </source>
</evidence>
<dbReference type="Proteomes" id="UP000254107">
    <property type="component" value="Unassembled WGS sequence"/>
</dbReference>
<dbReference type="EMBL" id="MXAN01000033">
    <property type="protein sequence ID" value="OPH37745.1"/>
    <property type="molecule type" value="Genomic_DNA"/>
</dbReference>
<dbReference type="RefSeq" id="WP_062498615.1">
    <property type="nucleotide sequence ID" value="NZ_MXAN01000033.1"/>
</dbReference>
<evidence type="ECO:0000313" key="5">
    <source>
        <dbReference type="Proteomes" id="UP000254107"/>
    </source>
</evidence>
<accession>A0A1V4GYN8</accession>
<sequence length="298" mass="33863">MGKLGNVAYNIGTSLNKEDINTHRQGITPTTQTLQNLSTDEQLAYHTHNQALLDENKGQLEGEKESDGVWNQGVRPPLINTNNPNARRWNVNNNPHALTVRRETEAIRQTYPNFGGIQQIRNGPVTQREAAEYTAFRMFIRHGTNQTYADHNVAYREFLKSPYYQNLNRPNSTQLNIGLNNSNYNVARHEQINNRGRQESDLIQNAQYVSTANPNANPPQVATPRNLNEQIFWNQVSSNPLSGRRLQGLNNDPRFPASAGFQKMEATFTGANGRTITIHYQYNSRTGRAYDIKIVTRE</sequence>
<reference evidence="3 5" key="3">
    <citation type="submission" date="2018-06" db="EMBL/GenBank/DDBJ databases">
        <authorList>
            <consortium name="Pathogen Informatics"/>
            <person name="Doyle S."/>
        </authorList>
    </citation>
    <scope>NUCLEOTIDE SEQUENCE [LARGE SCALE GENOMIC DNA]</scope>
    <source>
        <strain evidence="3 5">NCTC7911</strain>
    </source>
</reference>
<organism evidence="2 4">
    <name type="scientific">Moraxella lacunata</name>
    <dbReference type="NCBI Taxonomy" id="477"/>
    <lineage>
        <taxon>Bacteria</taxon>
        <taxon>Pseudomonadati</taxon>
        <taxon>Pseudomonadota</taxon>
        <taxon>Gammaproteobacteria</taxon>
        <taxon>Moraxellales</taxon>
        <taxon>Moraxellaceae</taxon>
        <taxon>Moraxella</taxon>
    </lineage>
</organism>
<dbReference type="Proteomes" id="UP000191025">
    <property type="component" value="Unassembled WGS sequence"/>
</dbReference>